<dbReference type="SUPFAM" id="SSF48452">
    <property type="entry name" value="TPR-like"/>
    <property type="match status" value="1"/>
</dbReference>
<dbReference type="PANTHER" id="PTHR26312:SF217">
    <property type="entry name" value="N-ACETYLGLUCOSAMINE TRANSFERASE, OGT PROTEIN, PUTATIVE-RELATED"/>
    <property type="match status" value="1"/>
</dbReference>
<feature type="non-terminal residue" evidence="1">
    <location>
        <position position="1"/>
    </location>
</feature>
<dbReference type="Gene3D" id="1.25.40.10">
    <property type="entry name" value="Tetratricopeptide repeat domain"/>
    <property type="match status" value="2"/>
</dbReference>
<sequence length="231" mass="25762">QSKRDFAGADEYLCRASLADPSDGEIMAQYAKLQWEVNGDRAAASNYFKMAADVSPKDCNVLAAYANFLWNADESDEEEEQEDKEGLSIAEVVDRSTGIVKDEESRPSSPPLHLAMGLGIINHACIDGVDNKVDCLKLSSDETTDAVEEYYKRMIDENPYDPLFLGDYARFLHTSKGDLRGAEEYYSRAILEDPSDGQMLCLYAEILLQLYRDTNRAGLCFERAVQAAPND</sequence>
<organism evidence="1 2">
    <name type="scientific">Genlisea aurea</name>
    <dbReference type="NCBI Taxonomy" id="192259"/>
    <lineage>
        <taxon>Eukaryota</taxon>
        <taxon>Viridiplantae</taxon>
        <taxon>Streptophyta</taxon>
        <taxon>Embryophyta</taxon>
        <taxon>Tracheophyta</taxon>
        <taxon>Spermatophyta</taxon>
        <taxon>Magnoliopsida</taxon>
        <taxon>eudicotyledons</taxon>
        <taxon>Gunneridae</taxon>
        <taxon>Pentapetalae</taxon>
        <taxon>asterids</taxon>
        <taxon>lamiids</taxon>
        <taxon>Lamiales</taxon>
        <taxon>Lentibulariaceae</taxon>
        <taxon>Genlisea</taxon>
    </lineage>
</organism>
<dbReference type="InterPro" id="IPR011990">
    <property type="entry name" value="TPR-like_helical_dom_sf"/>
</dbReference>
<dbReference type="PANTHER" id="PTHR26312">
    <property type="entry name" value="TETRATRICOPEPTIDE REPEAT PROTEIN 5"/>
    <property type="match status" value="1"/>
</dbReference>
<accession>S8DK60</accession>
<protein>
    <submittedName>
        <fullName evidence="1">Uncharacterized protein</fullName>
    </submittedName>
</protein>
<keyword evidence="2" id="KW-1185">Reference proteome</keyword>
<comment type="caution">
    <text evidence="1">The sequence shown here is derived from an EMBL/GenBank/DDBJ whole genome shotgun (WGS) entry which is preliminary data.</text>
</comment>
<feature type="non-terminal residue" evidence="1">
    <location>
        <position position="231"/>
    </location>
</feature>
<proteinExistence type="predicted"/>
<evidence type="ECO:0000313" key="2">
    <source>
        <dbReference type="Proteomes" id="UP000015453"/>
    </source>
</evidence>
<dbReference type="AlphaFoldDB" id="S8DK60"/>
<reference evidence="1 2" key="1">
    <citation type="journal article" date="2013" name="BMC Genomics">
        <title>The miniature genome of a carnivorous plant Genlisea aurea contains a low number of genes and short non-coding sequences.</title>
        <authorList>
            <person name="Leushkin E.V."/>
            <person name="Sutormin R.A."/>
            <person name="Nabieva E.R."/>
            <person name="Penin A.A."/>
            <person name="Kondrashov A.S."/>
            <person name="Logacheva M.D."/>
        </authorList>
    </citation>
    <scope>NUCLEOTIDE SEQUENCE [LARGE SCALE GENOMIC DNA]</scope>
</reference>
<gene>
    <name evidence="1" type="ORF">M569_14973</name>
</gene>
<dbReference type="EMBL" id="AUSU01008044">
    <property type="protein sequence ID" value="EPS59832.1"/>
    <property type="molecule type" value="Genomic_DNA"/>
</dbReference>
<dbReference type="OrthoDB" id="1919713at2759"/>
<dbReference type="Proteomes" id="UP000015453">
    <property type="component" value="Unassembled WGS sequence"/>
</dbReference>
<name>S8DK60_9LAMI</name>
<evidence type="ECO:0000313" key="1">
    <source>
        <dbReference type="EMBL" id="EPS59832.1"/>
    </source>
</evidence>